<gene>
    <name evidence="1" type="ORF">RU07_09980</name>
</gene>
<dbReference type="OrthoDB" id="564699at2"/>
<organism evidence="1 2">
    <name type="scientific">Agrobacterium tumefaciens</name>
    <dbReference type="NCBI Taxonomy" id="358"/>
    <lineage>
        <taxon>Bacteria</taxon>
        <taxon>Pseudomonadati</taxon>
        <taxon>Pseudomonadota</taxon>
        <taxon>Alphaproteobacteria</taxon>
        <taxon>Hyphomicrobiales</taxon>
        <taxon>Rhizobiaceae</taxon>
        <taxon>Rhizobium/Agrobacterium group</taxon>
        <taxon>Agrobacterium</taxon>
        <taxon>Agrobacterium tumefaciens complex</taxon>
    </lineage>
</organism>
<comment type="caution">
    <text evidence="1">The sequence shown here is derived from an EMBL/GenBank/DDBJ whole genome shotgun (WGS) entry which is preliminary data.</text>
</comment>
<dbReference type="AlphaFoldDB" id="A0A0D0JAD9"/>
<accession>A0A0D0JAD9</accession>
<evidence type="ECO:0000313" key="2">
    <source>
        <dbReference type="Proteomes" id="UP000035017"/>
    </source>
</evidence>
<sequence>MTEQTTRLELPYILPSQAQKHVTHNEALQRLDAITQLVIRTEAAEPPPTPAEGDCFLISPSPTGEWAGKAGKLAFRQDGAWIYVTPQDGWRAWFLETMRFKALQNGAWQAIALPTIASFEQLGVNASADDTNRLAVAAAATLFTNASSGGGHQIKVNKATAADTASLLFQSNWSGRAEMGLAGNDSFTIKTSADGATWTTALSVSGAGHVSMPARPLVRAGRASGNISHAAGSVSGFTTLGIQQGGFALGNVVVDTLKEVRVPVTGIYALTLSLAVVSSSGHTVTVRINGTASSFALNGTTSAAESLQSATFLVSLTVNDRLSLAHSGTCQLAYGVGKTEMSLAML</sequence>
<dbReference type="Pfam" id="PF10983">
    <property type="entry name" value="DUF2793"/>
    <property type="match status" value="1"/>
</dbReference>
<proteinExistence type="predicted"/>
<protein>
    <recommendedName>
        <fullName evidence="3">DUF2793 domain-containing protein</fullName>
    </recommendedName>
</protein>
<dbReference type="EMBL" id="JXQV01000009">
    <property type="protein sequence ID" value="KIQ02907.1"/>
    <property type="molecule type" value="Genomic_DNA"/>
</dbReference>
<evidence type="ECO:0008006" key="3">
    <source>
        <dbReference type="Google" id="ProtNLM"/>
    </source>
</evidence>
<name>A0A0D0JAD9_AGRTU</name>
<dbReference type="InterPro" id="IPR021251">
    <property type="entry name" value="DUF2793"/>
</dbReference>
<evidence type="ECO:0000313" key="1">
    <source>
        <dbReference type="EMBL" id="KIQ02907.1"/>
    </source>
</evidence>
<reference evidence="1 2" key="1">
    <citation type="submission" date="2014-12" db="EMBL/GenBank/DDBJ databases">
        <title>16Stimator: statistical estimation of ribosomal gene copy numbers from draft genome assemblies.</title>
        <authorList>
            <person name="Perisin M.A."/>
            <person name="Vetter M."/>
            <person name="Gilbert J.A."/>
            <person name="Bergelson J."/>
        </authorList>
    </citation>
    <scope>NUCLEOTIDE SEQUENCE [LARGE SCALE GENOMIC DNA]</scope>
    <source>
        <strain evidence="1 2">MEJ076</strain>
    </source>
</reference>
<dbReference type="Proteomes" id="UP000035017">
    <property type="component" value="Unassembled WGS sequence"/>
</dbReference>